<sequence>MNDSLQEEARAREAAANKLHQELEAKRAVYDEKVAAELEKQKEIQAEAERVEAEMRAKRNEEFQERLERFREYEAAKKVLQEEEERMKKQQEEEEARNRAERMLVNGGRVKYRQQETKERMEERKRQEESLNELKRQKALALERFFASVDEKIGVESDPSRILQGTVSSEQRPAETANTSPSLHGYTDDQVMKDPRARLFHALLEVGLHQGPYAREVMSRGYRVSPAQQTSDTNPFRGDF</sequence>
<feature type="region of interest" description="Disordered" evidence="2">
    <location>
        <begin position="157"/>
        <end position="190"/>
    </location>
</feature>
<gene>
    <name evidence="3" type="ORF">ADEAN_001012900</name>
</gene>
<organism evidence="3 4">
    <name type="scientific">Angomonas deanei</name>
    <dbReference type="NCBI Taxonomy" id="59799"/>
    <lineage>
        <taxon>Eukaryota</taxon>
        <taxon>Discoba</taxon>
        <taxon>Euglenozoa</taxon>
        <taxon>Kinetoplastea</taxon>
        <taxon>Metakinetoplastina</taxon>
        <taxon>Trypanosomatida</taxon>
        <taxon>Trypanosomatidae</taxon>
        <taxon>Strigomonadinae</taxon>
        <taxon>Angomonas</taxon>
    </lineage>
</organism>
<keyword evidence="4" id="KW-1185">Reference proteome</keyword>
<name>A0A7G2CSQ0_9TRYP</name>
<feature type="region of interest" description="Disordered" evidence="2">
    <location>
        <begin position="82"/>
        <end position="132"/>
    </location>
</feature>
<proteinExistence type="predicted"/>
<dbReference type="PANTHER" id="PTHR21549">
    <property type="entry name" value="MUTATED IN BLADDER CANCER 1"/>
    <property type="match status" value="1"/>
</dbReference>
<dbReference type="Proteomes" id="UP000515908">
    <property type="component" value="Chromosome 27"/>
</dbReference>
<feature type="compositionally biased region" description="Basic and acidic residues" evidence="2">
    <location>
        <begin position="82"/>
        <end position="102"/>
    </location>
</feature>
<feature type="compositionally biased region" description="Basic and acidic residues" evidence="2">
    <location>
        <begin position="113"/>
        <end position="132"/>
    </location>
</feature>
<dbReference type="PANTHER" id="PTHR21549:SF1">
    <property type="entry name" value="COILED-COIL DOMAIN-CONTAINING PROTEIN 148"/>
    <property type="match status" value="1"/>
</dbReference>
<evidence type="ECO:0000256" key="2">
    <source>
        <dbReference type="SAM" id="MobiDB-lite"/>
    </source>
</evidence>
<dbReference type="VEuPathDB" id="TriTrypDB:ADEAN_001012900"/>
<dbReference type="EMBL" id="LR877171">
    <property type="protein sequence ID" value="CAD2222585.1"/>
    <property type="molecule type" value="Genomic_DNA"/>
</dbReference>
<protein>
    <submittedName>
        <fullName evidence="3">Uncharacterized protein</fullName>
    </submittedName>
</protein>
<dbReference type="OrthoDB" id="448087at2759"/>
<keyword evidence="1" id="KW-0175">Coiled coil</keyword>
<feature type="compositionally biased region" description="Polar residues" evidence="2">
    <location>
        <begin position="163"/>
        <end position="182"/>
    </location>
</feature>
<evidence type="ECO:0000313" key="3">
    <source>
        <dbReference type="EMBL" id="CAD2222585.1"/>
    </source>
</evidence>
<accession>A0A7G2CSQ0</accession>
<evidence type="ECO:0000313" key="4">
    <source>
        <dbReference type="Proteomes" id="UP000515908"/>
    </source>
</evidence>
<dbReference type="AlphaFoldDB" id="A0A7G2CSQ0"/>
<reference evidence="3 4" key="1">
    <citation type="submission" date="2020-08" db="EMBL/GenBank/DDBJ databases">
        <authorList>
            <person name="Newling K."/>
            <person name="Davey J."/>
            <person name="Forrester S."/>
        </authorList>
    </citation>
    <scope>NUCLEOTIDE SEQUENCE [LARGE SCALE GENOMIC DNA]</scope>
    <source>
        <strain evidence="4">Crithidia deanei Carvalho (ATCC PRA-265)</strain>
    </source>
</reference>
<dbReference type="InterPro" id="IPR039902">
    <property type="entry name" value="CCDC148/CCDC112"/>
</dbReference>
<evidence type="ECO:0000256" key="1">
    <source>
        <dbReference type="ARBA" id="ARBA00023054"/>
    </source>
</evidence>